<name>A0A1R1YMY2_9FUNG</name>
<comment type="subcellular location">
    <subcellularLocation>
        <location evidence="1">Nucleus</location>
    </subcellularLocation>
</comment>
<dbReference type="EMBL" id="LSSM01000679">
    <property type="protein sequence ID" value="OMJ28210.1"/>
    <property type="molecule type" value="Genomic_DNA"/>
</dbReference>
<proteinExistence type="predicted"/>
<feature type="region of interest" description="Disordered" evidence="3">
    <location>
        <begin position="1"/>
        <end position="32"/>
    </location>
</feature>
<evidence type="ECO:0000256" key="3">
    <source>
        <dbReference type="SAM" id="MobiDB-lite"/>
    </source>
</evidence>
<dbReference type="Proteomes" id="UP000187429">
    <property type="component" value="Unassembled WGS sequence"/>
</dbReference>
<dbReference type="SUPFAM" id="SSF54160">
    <property type="entry name" value="Chromo domain-like"/>
    <property type="match status" value="1"/>
</dbReference>
<feature type="compositionally biased region" description="Polar residues" evidence="3">
    <location>
        <begin position="51"/>
        <end position="61"/>
    </location>
</feature>
<sequence length="160" mass="18053">MSAADSDLDLTKIDNVEQINDSTSSNEEEDVYSVERLCDHKYISAKKKRTSMANKTPTSSVKDPKKRHISSGANSSDNNLISNSNSIPDDFPPEDESWEDLVDKIDTVDRTPDNGLVVYIEWKNGKKTVHPSSVINLKCPQKIIKFYEERLRFSSVAQDD</sequence>
<protein>
    <submittedName>
        <fullName evidence="5">Chromatin-associated protein swi6</fullName>
    </submittedName>
</protein>
<dbReference type="InterPro" id="IPR008251">
    <property type="entry name" value="Chromo_shadow_dom"/>
</dbReference>
<keyword evidence="2" id="KW-0539">Nucleus</keyword>
<evidence type="ECO:0000313" key="5">
    <source>
        <dbReference type="EMBL" id="OMJ28210.1"/>
    </source>
</evidence>
<dbReference type="Gene3D" id="2.40.50.40">
    <property type="match status" value="1"/>
</dbReference>
<comment type="caution">
    <text evidence="5">The sequence shown here is derived from an EMBL/GenBank/DDBJ whole genome shotgun (WGS) entry which is preliminary data.</text>
</comment>
<feature type="compositionally biased region" description="Low complexity" evidence="3">
    <location>
        <begin position="74"/>
        <end position="86"/>
    </location>
</feature>
<dbReference type="OrthoDB" id="2162520at2759"/>
<evidence type="ECO:0000256" key="2">
    <source>
        <dbReference type="ARBA" id="ARBA00023242"/>
    </source>
</evidence>
<evidence type="ECO:0000259" key="4">
    <source>
        <dbReference type="SMART" id="SM00300"/>
    </source>
</evidence>
<gene>
    <name evidence="5" type="ORF">AYI69_g2321</name>
</gene>
<dbReference type="Pfam" id="PF01393">
    <property type="entry name" value="Chromo_shadow"/>
    <property type="match status" value="1"/>
</dbReference>
<feature type="domain" description="Chromo shadow" evidence="4">
    <location>
        <begin position="90"/>
        <end position="156"/>
    </location>
</feature>
<evidence type="ECO:0000313" key="6">
    <source>
        <dbReference type="Proteomes" id="UP000187429"/>
    </source>
</evidence>
<feature type="region of interest" description="Disordered" evidence="3">
    <location>
        <begin position="45"/>
        <end position="97"/>
    </location>
</feature>
<dbReference type="AlphaFoldDB" id="A0A1R1YMY2"/>
<accession>A0A1R1YMY2</accession>
<dbReference type="GO" id="GO:0005634">
    <property type="term" value="C:nucleus"/>
    <property type="evidence" value="ECO:0007669"/>
    <property type="project" value="UniProtKB-SubCell"/>
</dbReference>
<dbReference type="CDD" id="cd18657">
    <property type="entry name" value="CSD_Swi6"/>
    <property type="match status" value="1"/>
</dbReference>
<dbReference type="SMART" id="SM00300">
    <property type="entry name" value="ChSh"/>
    <property type="match status" value="1"/>
</dbReference>
<organism evidence="5 6">
    <name type="scientific">Smittium culicis</name>
    <dbReference type="NCBI Taxonomy" id="133412"/>
    <lineage>
        <taxon>Eukaryota</taxon>
        <taxon>Fungi</taxon>
        <taxon>Fungi incertae sedis</taxon>
        <taxon>Zoopagomycota</taxon>
        <taxon>Kickxellomycotina</taxon>
        <taxon>Harpellomycetes</taxon>
        <taxon>Harpellales</taxon>
        <taxon>Legeriomycetaceae</taxon>
        <taxon>Smittium</taxon>
    </lineage>
</organism>
<evidence type="ECO:0000256" key="1">
    <source>
        <dbReference type="ARBA" id="ARBA00004123"/>
    </source>
</evidence>
<keyword evidence="6" id="KW-1185">Reference proteome</keyword>
<dbReference type="InterPro" id="IPR016197">
    <property type="entry name" value="Chromo-like_dom_sf"/>
</dbReference>
<reference evidence="6" key="1">
    <citation type="submission" date="2017-01" db="EMBL/GenBank/DDBJ databases">
        <authorList>
            <person name="Wang Y."/>
            <person name="White M."/>
            <person name="Kvist S."/>
            <person name="Moncalvo J.-M."/>
        </authorList>
    </citation>
    <scope>NUCLEOTIDE SEQUENCE [LARGE SCALE GENOMIC DNA]</scope>
    <source>
        <strain evidence="6">ID-206-W2</strain>
    </source>
</reference>